<evidence type="ECO:0000256" key="3">
    <source>
        <dbReference type="ARBA" id="ARBA00023163"/>
    </source>
</evidence>
<accession>A0A1X0XRR3</accession>
<dbReference type="InterPro" id="IPR036388">
    <property type="entry name" value="WH-like_DNA-bd_sf"/>
</dbReference>
<evidence type="ECO:0000313" key="6">
    <source>
        <dbReference type="Proteomes" id="UP000193040"/>
    </source>
</evidence>
<dbReference type="GO" id="GO:0003700">
    <property type="term" value="F:DNA-binding transcription factor activity"/>
    <property type="evidence" value="ECO:0007669"/>
    <property type="project" value="InterPro"/>
</dbReference>
<dbReference type="EMBL" id="MZZM01000030">
    <property type="protein sequence ID" value="ORJ55559.1"/>
    <property type="molecule type" value="Genomic_DNA"/>
</dbReference>
<dbReference type="SUPFAM" id="SSF46785">
    <property type="entry name" value="Winged helix' DNA-binding domain"/>
    <property type="match status" value="1"/>
</dbReference>
<evidence type="ECO:0000256" key="2">
    <source>
        <dbReference type="ARBA" id="ARBA00023125"/>
    </source>
</evidence>
<dbReference type="InterPro" id="IPR011711">
    <property type="entry name" value="GntR_C"/>
</dbReference>
<protein>
    <recommendedName>
        <fullName evidence="4">HTH gntR-type domain-containing protein</fullName>
    </recommendedName>
</protein>
<organism evidence="5 6">
    <name type="scientific">Mycobacterium simiae</name>
    <name type="common">Mycobacterium habana</name>
    <dbReference type="NCBI Taxonomy" id="1784"/>
    <lineage>
        <taxon>Bacteria</taxon>
        <taxon>Bacillati</taxon>
        <taxon>Actinomycetota</taxon>
        <taxon>Actinomycetes</taxon>
        <taxon>Mycobacteriales</taxon>
        <taxon>Mycobacteriaceae</taxon>
        <taxon>Mycobacterium</taxon>
        <taxon>Mycobacterium simiae complex</taxon>
    </lineage>
</organism>
<dbReference type="InterPro" id="IPR036390">
    <property type="entry name" value="WH_DNA-bd_sf"/>
</dbReference>
<proteinExistence type="predicted"/>
<evidence type="ECO:0000256" key="1">
    <source>
        <dbReference type="ARBA" id="ARBA00023015"/>
    </source>
</evidence>
<dbReference type="Pfam" id="PF00392">
    <property type="entry name" value="GntR"/>
    <property type="match status" value="1"/>
</dbReference>
<dbReference type="Gene3D" id="1.20.120.530">
    <property type="entry name" value="GntR ligand-binding domain-like"/>
    <property type="match status" value="1"/>
</dbReference>
<comment type="caution">
    <text evidence="5">The sequence shown here is derived from an EMBL/GenBank/DDBJ whole genome shotgun (WGS) entry which is preliminary data.</text>
</comment>
<dbReference type="PANTHER" id="PTHR43537">
    <property type="entry name" value="TRANSCRIPTIONAL REGULATOR, GNTR FAMILY"/>
    <property type="match status" value="1"/>
</dbReference>
<dbReference type="InterPro" id="IPR008920">
    <property type="entry name" value="TF_FadR/GntR_C"/>
</dbReference>
<dbReference type="PANTHER" id="PTHR43537:SF24">
    <property type="entry name" value="GLUCONATE OPERON TRANSCRIPTIONAL REPRESSOR"/>
    <property type="match status" value="1"/>
</dbReference>
<gene>
    <name evidence="5" type="ORF">B5M45_24675</name>
</gene>
<dbReference type="AlphaFoldDB" id="A0A1X0XRR3"/>
<name>A0A1X0XRR3_MYCSI</name>
<dbReference type="Gene3D" id="1.10.10.10">
    <property type="entry name" value="Winged helix-like DNA-binding domain superfamily/Winged helix DNA-binding domain"/>
    <property type="match status" value="1"/>
</dbReference>
<dbReference type="SUPFAM" id="SSF48008">
    <property type="entry name" value="GntR ligand-binding domain-like"/>
    <property type="match status" value="1"/>
</dbReference>
<keyword evidence="2" id="KW-0238">DNA-binding</keyword>
<keyword evidence="6" id="KW-1185">Reference proteome</keyword>
<dbReference type="SMART" id="SM00345">
    <property type="entry name" value="HTH_GNTR"/>
    <property type="match status" value="1"/>
</dbReference>
<dbReference type="Proteomes" id="UP000193040">
    <property type="component" value="Unassembled WGS sequence"/>
</dbReference>
<dbReference type="InterPro" id="IPR000524">
    <property type="entry name" value="Tscrpt_reg_HTH_GntR"/>
</dbReference>
<dbReference type="SMART" id="SM00895">
    <property type="entry name" value="FCD"/>
    <property type="match status" value="1"/>
</dbReference>
<evidence type="ECO:0000313" key="5">
    <source>
        <dbReference type="EMBL" id="ORJ55559.1"/>
    </source>
</evidence>
<evidence type="ECO:0000259" key="4">
    <source>
        <dbReference type="PROSITE" id="PS50949"/>
    </source>
</evidence>
<feature type="domain" description="HTH gntR-type" evidence="4">
    <location>
        <begin position="25"/>
        <end position="92"/>
    </location>
</feature>
<dbReference type="PROSITE" id="PS50949">
    <property type="entry name" value="HTH_GNTR"/>
    <property type="match status" value="1"/>
</dbReference>
<reference evidence="5 6" key="1">
    <citation type="submission" date="2017-03" db="EMBL/GenBank/DDBJ databases">
        <title>Genomic insights into Mycobacterium simiae human colonization.</title>
        <authorList>
            <person name="Steffani J.L."/>
            <person name="Brunck M.E."/>
            <person name="Cruz E."/>
            <person name="Montiel R."/>
            <person name="Barona F."/>
        </authorList>
    </citation>
    <scope>NUCLEOTIDE SEQUENCE [LARGE SCALE GENOMIC DNA]</scope>
    <source>
        <strain evidence="5 6">MsiGto</strain>
    </source>
</reference>
<keyword evidence="1" id="KW-0805">Transcription regulation</keyword>
<keyword evidence="3" id="KW-0804">Transcription</keyword>
<dbReference type="Pfam" id="PF07729">
    <property type="entry name" value="FCD"/>
    <property type="match status" value="1"/>
</dbReference>
<sequence>MISQSCGVREGQMLSTQGISSASRQTGVDLARDTVRNMILRGEITAGRRLTLTEVADRIGTSVTPVREALRDLAATGLVDVDAHKGARVHAPTARELTEIYALREMLEVRAMGEVAGLEEEDRVVAAIMAGKVATQMDAEKDVANWAALAVDFHGHLTEPLRESWPLLYCLVESLRNRSMLPVATALRAKPALMQQANRDHRKLVAAIRAGDRDGAERVTTEHLARTLKVLLKSY</sequence>
<dbReference type="GO" id="GO:0003677">
    <property type="term" value="F:DNA binding"/>
    <property type="evidence" value="ECO:0007669"/>
    <property type="project" value="UniProtKB-KW"/>
</dbReference>